<evidence type="ECO:0000313" key="2">
    <source>
        <dbReference type="EMBL" id="VDD82924.1"/>
    </source>
</evidence>
<organism evidence="2 3">
    <name type="scientific">Mesocestoides corti</name>
    <name type="common">Flatworm</name>
    <dbReference type="NCBI Taxonomy" id="53468"/>
    <lineage>
        <taxon>Eukaryota</taxon>
        <taxon>Metazoa</taxon>
        <taxon>Spiralia</taxon>
        <taxon>Lophotrochozoa</taxon>
        <taxon>Platyhelminthes</taxon>
        <taxon>Cestoda</taxon>
        <taxon>Eucestoda</taxon>
        <taxon>Cyclophyllidea</taxon>
        <taxon>Mesocestoididae</taxon>
        <taxon>Mesocestoides</taxon>
    </lineage>
</organism>
<sequence length="431" mass="48665">MLASSGCFTAILDSAIQSALLPCHEEEVTASYWKKITSTLTDVFNSFIVDSLENECLSSRSCIRLIILACGCIGNDLSTKKLRTVDKRLSSLGQEVLERISIYLSAAGTEDLFKKLLLDDDQCSKTSVFDLFLREVTSCIAHQRVVENGDLISRAPLFRDAVVWVTDKVHYPVISSSQHLSILHPLALQLMEDYRSQIKLLGLRLLAHLAQEVLVASWRSTGRAEATLEVLICQRFAHSREKDLMDSTYNCIFLCLHLLEETQRKDWYNRISDILLCDLALEVCFEKKIVLLKNIARILDVLGRDVMIHSRRLLKAAEITLLAPRSPTYSSQEHESFLRMLEIVHKFVVLGVDCLFPDLVVMVLPMIIAFIDLEWSRRQNQKDSSSLSELSRVLTEIINRIVDADPITMNSALETCSQSVPAIRLFVSTSS</sequence>
<proteinExistence type="predicted"/>
<protein>
    <submittedName>
        <fullName evidence="2">Uncharacterized protein</fullName>
    </submittedName>
</protein>
<gene>
    <name evidence="2" type="ORF">MCOS_LOCUS8927</name>
</gene>
<dbReference type="EMBL" id="UXSR01005599">
    <property type="protein sequence ID" value="VDD82924.1"/>
    <property type="molecule type" value="Genomic_DNA"/>
</dbReference>
<feature type="transmembrane region" description="Helical" evidence="1">
    <location>
        <begin position="347"/>
        <end position="371"/>
    </location>
</feature>
<keyword evidence="3" id="KW-1185">Reference proteome</keyword>
<name>A0A0R3UMF5_MESCO</name>
<dbReference type="OrthoDB" id="6263063at2759"/>
<reference evidence="2 3" key="1">
    <citation type="submission" date="2018-10" db="EMBL/GenBank/DDBJ databases">
        <authorList>
            <consortium name="Pathogen Informatics"/>
        </authorList>
    </citation>
    <scope>NUCLEOTIDE SEQUENCE [LARGE SCALE GENOMIC DNA]</scope>
</reference>
<dbReference type="AlphaFoldDB" id="A0A0R3UMF5"/>
<dbReference type="Proteomes" id="UP000267029">
    <property type="component" value="Unassembled WGS sequence"/>
</dbReference>
<keyword evidence="1" id="KW-0812">Transmembrane</keyword>
<evidence type="ECO:0000256" key="1">
    <source>
        <dbReference type="SAM" id="Phobius"/>
    </source>
</evidence>
<accession>A0A0R3UMF5</accession>
<evidence type="ECO:0000313" key="3">
    <source>
        <dbReference type="Proteomes" id="UP000267029"/>
    </source>
</evidence>
<keyword evidence="1" id="KW-0472">Membrane</keyword>
<keyword evidence="1" id="KW-1133">Transmembrane helix</keyword>